<proteinExistence type="predicted"/>
<reference evidence="1 2" key="1">
    <citation type="submission" date="2015-12" db="EMBL/GenBank/DDBJ databases">
        <title>Genome sequence of Aneurinibacillus soli.</title>
        <authorList>
            <person name="Lee J.S."/>
            <person name="Lee K.C."/>
            <person name="Kim K.K."/>
            <person name="Lee B.W."/>
        </authorList>
    </citation>
    <scope>NUCLEOTIDE SEQUENCE [LARGE SCALE GENOMIC DNA]</scope>
    <source>
        <strain evidence="1 2">CB4</strain>
    </source>
</reference>
<dbReference type="GO" id="GO:0003677">
    <property type="term" value="F:DNA binding"/>
    <property type="evidence" value="ECO:0007669"/>
    <property type="project" value="UniProtKB-UniRule"/>
</dbReference>
<accession>A0A0U5AZD6</accession>
<dbReference type="AlphaFoldDB" id="A0A0U5AZD6"/>
<dbReference type="InterPro" id="IPR037914">
    <property type="entry name" value="SpoVT-AbrB_sf"/>
</dbReference>
<keyword evidence="2" id="KW-1185">Reference proteome</keyword>
<dbReference type="EMBL" id="AP017312">
    <property type="protein sequence ID" value="BAU27376.1"/>
    <property type="molecule type" value="Genomic_DNA"/>
</dbReference>
<dbReference type="Gene3D" id="2.10.260.10">
    <property type="match status" value="1"/>
</dbReference>
<dbReference type="KEGG" id="asoc:CB4_01550"/>
<dbReference type="OrthoDB" id="2679999at2"/>
<evidence type="ECO:0000313" key="2">
    <source>
        <dbReference type="Proteomes" id="UP000217696"/>
    </source>
</evidence>
<dbReference type="RefSeq" id="WP_096464659.1">
    <property type="nucleotide sequence ID" value="NZ_AP017312.1"/>
</dbReference>
<sequence>MDKKPVVCHMDEKGNILLPAEFQDVLGYGVIEFVIENDCIVLTKAEPIYTGTLDVKRNRK</sequence>
<gene>
    <name evidence="1" type="ORF">CB4_01550</name>
</gene>
<dbReference type="PROSITE" id="PS51740">
    <property type="entry name" value="SPOVT_ABRB"/>
    <property type="match status" value="1"/>
</dbReference>
<dbReference type="Proteomes" id="UP000217696">
    <property type="component" value="Chromosome"/>
</dbReference>
<dbReference type="InterPro" id="IPR007159">
    <property type="entry name" value="SpoVT-AbrB_dom"/>
</dbReference>
<evidence type="ECO:0000313" key="1">
    <source>
        <dbReference type="EMBL" id="BAU27376.1"/>
    </source>
</evidence>
<name>A0A0U5AZD6_9BACL</name>
<organism evidence="1 2">
    <name type="scientific">Aneurinibacillus soli</name>
    <dbReference type="NCBI Taxonomy" id="1500254"/>
    <lineage>
        <taxon>Bacteria</taxon>
        <taxon>Bacillati</taxon>
        <taxon>Bacillota</taxon>
        <taxon>Bacilli</taxon>
        <taxon>Bacillales</taxon>
        <taxon>Paenibacillaceae</taxon>
        <taxon>Aneurinibacillus group</taxon>
        <taxon>Aneurinibacillus</taxon>
    </lineage>
</organism>
<protein>
    <submittedName>
        <fullName evidence="1">Uncharacterized protein</fullName>
    </submittedName>
</protein>
<dbReference type="SUPFAM" id="SSF89447">
    <property type="entry name" value="AbrB/MazE/MraZ-like"/>
    <property type="match status" value="1"/>
</dbReference>